<name>L8HJK3_ACACF</name>
<dbReference type="AlphaFoldDB" id="L8HJK3"/>
<dbReference type="VEuPathDB" id="AmoebaDB:ACA1_292760"/>
<feature type="compositionally biased region" description="Basic residues" evidence="1">
    <location>
        <begin position="24"/>
        <end position="40"/>
    </location>
</feature>
<proteinExistence type="predicted"/>
<evidence type="ECO:0000313" key="2">
    <source>
        <dbReference type="EMBL" id="ELR25385.1"/>
    </source>
</evidence>
<dbReference type="KEGG" id="acan:ACA1_292760"/>
<dbReference type="Proteomes" id="UP000011083">
    <property type="component" value="Unassembled WGS sequence"/>
</dbReference>
<evidence type="ECO:0000256" key="1">
    <source>
        <dbReference type="SAM" id="MobiDB-lite"/>
    </source>
</evidence>
<sequence>MSRQGGRAGTRADFADRVGDRCAPARRRRRHRARRGGVRRQRHRLRHLCLVLARVRPPRAHRRLRARPCLPLRAHFLRTAIRASVPPTIPPALLPQPGGPRERGRALPHVVPARAPLAPARRLPSSPRLTRDGRPAEHVGGARSAGVVRRSTRLRHRTPLCPRQASRQACVCVCGDVQRPACFDAAAVAGMVGLYKKQPVPLAAHFATDEAEAGLADRHDRLIELEDREGVRAIQTYTNTRHCYGGAGEWNVEGKRANGWLHPRGCTHQTPAREG</sequence>
<dbReference type="RefSeq" id="XP_004368140.1">
    <property type="nucleotide sequence ID" value="XM_004368083.1"/>
</dbReference>
<keyword evidence="3" id="KW-1185">Reference proteome</keyword>
<feature type="compositionally biased region" description="Low complexity" evidence="1">
    <location>
        <begin position="117"/>
        <end position="128"/>
    </location>
</feature>
<dbReference type="GeneID" id="14926438"/>
<feature type="region of interest" description="Disordered" evidence="1">
    <location>
        <begin position="1"/>
        <end position="40"/>
    </location>
</feature>
<feature type="region of interest" description="Disordered" evidence="1">
    <location>
        <begin position="117"/>
        <end position="148"/>
    </location>
</feature>
<accession>L8HJK3</accession>
<dbReference type="EMBL" id="KB007805">
    <property type="protein sequence ID" value="ELR25385.1"/>
    <property type="molecule type" value="Genomic_DNA"/>
</dbReference>
<reference evidence="2 3" key="1">
    <citation type="journal article" date="2013" name="Genome Biol.">
        <title>Genome of Acanthamoeba castellanii highlights extensive lateral gene transfer and early evolution of tyrosine kinase signaling.</title>
        <authorList>
            <person name="Clarke M."/>
            <person name="Lohan A.J."/>
            <person name="Liu B."/>
            <person name="Lagkouvardos I."/>
            <person name="Roy S."/>
            <person name="Zafar N."/>
            <person name="Bertelli C."/>
            <person name="Schilde C."/>
            <person name="Kianianmomeni A."/>
            <person name="Burglin T.R."/>
            <person name="Frech C."/>
            <person name="Turcotte B."/>
            <person name="Kopec K.O."/>
            <person name="Synnott J.M."/>
            <person name="Choo C."/>
            <person name="Paponov I."/>
            <person name="Finkler A."/>
            <person name="Soon Heng Tan C."/>
            <person name="Hutchins A.P."/>
            <person name="Weinmeier T."/>
            <person name="Rattei T."/>
            <person name="Chu J.S."/>
            <person name="Gimenez G."/>
            <person name="Irimia M."/>
            <person name="Rigden D.J."/>
            <person name="Fitzpatrick D.A."/>
            <person name="Lorenzo-Morales J."/>
            <person name="Bateman A."/>
            <person name="Chiu C.H."/>
            <person name="Tang P."/>
            <person name="Hegemann P."/>
            <person name="Fromm H."/>
            <person name="Raoult D."/>
            <person name="Greub G."/>
            <person name="Miranda-Saavedra D."/>
            <person name="Chen N."/>
            <person name="Nash P."/>
            <person name="Ginger M.L."/>
            <person name="Horn M."/>
            <person name="Schaap P."/>
            <person name="Caler L."/>
            <person name="Loftus B."/>
        </authorList>
    </citation>
    <scope>NUCLEOTIDE SEQUENCE [LARGE SCALE GENOMIC DNA]</scope>
    <source>
        <strain evidence="2 3">Neff</strain>
    </source>
</reference>
<organism evidence="2 3">
    <name type="scientific">Acanthamoeba castellanii (strain ATCC 30010 / Neff)</name>
    <dbReference type="NCBI Taxonomy" id="1257118"/>
    <lineage>
        <taxon>Eukaryota</taxon>
        <taxon>Amoebozoa</taxon>
        <taxon>Discosea</taxon>
        <taxon>Longamoebia</taxon>
        <taxon>Centramoebida</taxon>
        <taxon>Acanthamoebidae</taxon>
        <taxon>Acanthamoeba</taxon>
    </lineage>
</organism>
<evidence type="ECO:0000313" key="3">
    <source>
        <dbReference type="Proteomes" id="UP000011083"/>
    </source>
</evidence>
<gene>
    <name evidence="2" type="ORF">ACA1_292760</name>
</gene>
<protein>
    <submittedName>
        <fullName evidence="2">Uncharacterized protein</fullName>
    </submittedName>
</protein>